<proteinExistence type="predicted"/>
<reference evidence="3" key="1">
    <citation type="submission" date="2022-12" db="EMBL/GenBank/DDBJ databases">
        <authorList>
            <person name="Petersen C."/>
        </authorList>
    </citation>
    <scope>NUCLEOTIDE SEQUENCE</scope>
    <source>
        <strain evidence="3">IBT 15544</strain>
    </source>
</reference>
<dbReference type="PANTHER" id="PTHR47643:SF2">
    <property type="entry name" value="TPR DOMAIN PROTEIN (AFU_ORTHOLOGUE AFUA_5G12710)"/>
    <property type="match status" value="1"/>
</dbReference>
<dbReference type="InterPro" id="IPR046341">
    <property type="entry name" value="SET_dom_sf"/>
</dbReference>
<dbReference type="Proteomes" id="UP001150904">
    <property type="component" value="Unassembled WGS sequence"/>
</dbReference>
<feature type="region of interest" description="Disordered" evidence="1">
    <location>
        <begin position="1"/>
        <end position="51"/>
    </location>
</feature>
<keyword evidence="4" id="KW-1185">Reference proteome</keyword>
<dbReference type="SMART" id="SM00317">
    <property type="entry name" value="SET"/>
    <property type="match status" value="1"/>
</dbReference>
<comment type="caution">
    <text evidence="3">The sequence shown here is derived from an EMBL/GenBank/DDBJ whole genome shotgun (WGS) entry which is preliminary data.</text>
</comment>
<evidence type="ECO:0000313" key="3">
    <source>
        <dbReference type="EMBL" id="KAJ5197871.1"/>
    </source>
</evidence>
<evidence type="ECO:0000256" key="1">
    <source>
        <dbReference type="SAM" id="MobiDB-lite"/>
    </source>
</evidence>
<accession>A0A9W9JKR8</accession>
<dbReference type="PROSITE" id="PS50280">
    <property type="entry name" value="SET"/>
    <property type="match status" value="1"/>
</dbReference>
<feature type="domain" description="SET" evidence="2">
    <location>
        <begin position="360"/>
        <end position="543"/>
    </location>
</feature>
<evidence type="ECO:0000313" key="4">
    <source>
        <dbReference type="Proteomes" id="UP001150904"/>
    </source>
</evidence>
<name>A0A9W9JKR8_9EURO</name>
<dbReference type="OrthoDB" id="438641at2759"/>
<dbReference type="Pfam" id="PF00856">
    <property type="entry name" value="SET"/>
    <property type="match status" value="1"/>
</dbReference>
<dbReference type="Gene3D" id="1.25.40.10">
    <property type="entry name" value="Tetratricopeptide repeat domain"/>
    <property type="match status" value="1"/>
</dbReference>
<dbReference type="Gene3D" id="2.170.270.10">
    <property type="entry name" value="SET domain"/>
    <property type="match status" value="1"/>
</dbReference>
<gene>
    <name evidence="3" type="ORF">N7498_006988</name>
</gene>
<dbReference type="SUPFAM" id="SSF48452">
    <property type="entry name" value="TPR-like"/>
    <property type="match status" value="1"/>
</dbReference>
<dbReference type="EMBL" id="JAPQKR010000014">
    <property type="protein sequence ID" value="KAJ5197871.1"/>
    <property type="molecule type" value="Genomic_DNA"/>
</dbReference>
<dbReference type="InterPro" id="IPR001214">
    <property type="entry name" value="SET_dom"/>
</dbReference>
<feature type="compositionally biased region" description="Gly residues" evidence="1">
    <location>
        <begin position="1"/>
        <end position="10"/>
    </location>
</feature>
<dbReference type="AlphaFoldDB" id="A0A9W9JKR8"/>
<evidence type="ECO:0000259" key="2">
    <source>
        <dbReference type="PROSITE" id="PS50280"/>
    </source>
</evidence>
<dbReference type="SUPFAM" id="SSF82199">
    <property type="entry name" value="SET domain"/>
    <property type="match status" value="1"/>
</dbReference>
<dbReference type="InterPro" id="IPR053209">
    <property type="entry name" value="Gramillin-biosynth_MTr"/>
</dbReference>
<organism evidence="3 4">
    <name type="scientific">Penicillium cinerascens</name>
    <dbReference type="NCBI Taxonomy" id="70096"/>
    <lineage>
        <taxon>Eukaryota</taxon>
        <taxon>Fungi</taxon>
        <taxon>Dikarya</taxon>
        <taxon>Ascomycota</taxon>
        <taxon>Pezizomycotina</taxon>
        <taxon>Eurotiomycetes</taxon>
        <taxon>Eurotiomycetidae</taxon>
        <taxon>Eurotiales</taxon>
        <taxon>Aspergillaceae</taxon>
        <taxon>Penicillium</taxon>
    </lineage>
</organism>
<dbReference type="RefSeq" id="XP_058306299.1">
    <property type="nucleotide sequence ID" value="XM_058454050.1"/>
</dbReference>
<sequence>MDRQGVGSGPQSGHSLYEDLKDLQIGQTGKHPCDPGDEQPEMAASQLESRGNTNVEPFTEALLLSGSLIPPTIHLNKIFLNDLVFESHNAGSYLLVRTITSPTISALVSVIIEDERGNQISIMLSQLPPSRLLGDGLERGTILIVKEPYLKWTGKGQCGIRVNHPSDAKYLSPYDELIPEEWREEKIESPTLNTWEVKGDCHFEEDKFHLAIEWYIEYSTDPEAKIANSHSYAKALEFPEKEETHTINLKLSRCLSYWKLGCFEAILSEFGSLSSDAELFEDAILCKAMALYNLEKYRECTDVIKLCLKQYPQSSSAKICLSLSISRLLEKEKGKYKFKEMQEDCKKQEVPIMECATYIGPVEIKQTESRGRGVFTTKTVKAGDLLFCENAFSYAVFTPPKTDRKNDVEFEQFIYRTQQRELAKLATDRIFKVPSLLSKLSDLHHGSYTPFEASFVDGALVFDMFLIYRIVAFNSFGSLRSSRDPHLKAPTNDRIRLAGVWPFASHVNHACYGNSFRSFIGNMLIVRAAADIPEGTEITFCYKPPEGDCIKGKPDHSFWGFKCDCAICKSIERTDDDVLARRLQLIRVVDNYCKSLQRPNVDRLNDVLAKIERTYSEPASAVPRLSMWNMYFAIAKAYARWGWSIHVVEYVLKTLGSLGFLFTGGGLKGSSHAEMVVEKWGLVVPGMVDIWMTLSQAYHLVEPKFEAGARKYAKLSYKILVGEDETFEETYGKPSSTSFGPTFAGLVAELTEMGVPIDVNDIRRRVQRSA</sequence>
<reference evidence="3" key="2">
    <citation type="journal article" date="2023" name="IMA Fungus">
        <title>Comparative genomic study of the Penicillium genus elucidates a diverse pangenome and 15 lateral gene transfer events.</title>
        <authorList>
            <person name="Petersen C."/>
            <person name="Sorensen T."/>
            <person name="Nielsen M.R."/>
            <person name="Sondergaard T.E."/>
            <person name="Sorensen J.L."/>
            <person name="Fitzpatrick D.A."/>
            <person name="Frisvad J.C."/>
            <person name="Nielsen K.L."/>
        </authorList>
    </citation>
    <scope>NUCLEOTIDE SEQUENCE</scope>
    <source>
        <strain evidence="3">IBT 15544</strain>
    </source>
</reference>
<dbReference type="GeneID" id="83181351"/>
<protein>
    <recommendedName>
        <fullName evidence="2">SET domain-containing protein</fullName>
    </recommendedName>
</protein>
<dbReference type="InterPro" id="IPR011990">
    <property type="entry name" value="TPR-like_helical_dom_sf"/>
</dbReference>
<dbReference type="PANTHER" id="PTHR47643">
    <property type="entry name" value="TPR DOMAIN PROTEIN (AFU_ORTHOLOGUE AFUA_5G12710)"/>
    <property type="match status" value="1"/>
</dbReference>